<dbReference type="Pfam" id="PF00014">
    <property type="entry name" value="Kunitz_BPTI"/>
    <property type="match status" value="2"/>
</dbReference>
<protein>
    <submittedName>
        <fullName evidence="3">Pancreatic trypsin inhibitor</fullName>
    </submittedName>
</protein>
<dbReference type="CDD" id="cd00109">
    <property type="entry name" value="Kunitz-type"/>
    <property type="match status" value="1"/>
</dbReference>
<dbReference type="InterPro" id="IPR036880">
    <property type="entry name" value="Kunitz_BPTI_sf"/>
</dbReference>
<evidence type="ECO:0000256" key="1">
    <source>
        <dbReference type="SAM" id="SignalP"/>
    </source>
</evidence>
<evidence type="ECO:0000259" key="2">
    <source>
        <dbReference type="PROSITE" id="PS50279"/>
    </source>
</evidence>
<dbReference type="SMART" id="SM00131">
    <property type="entry name" value="KU"/>
    <property type="match status" value="1"/>
</dbReference>
<name>A0A131Z206_RHIAP</name>
<evidence type="ECO:0000313" key="3">
    <source>
        <dbReference type="EMBL" id="JAP85469.1"/>
    </source>
</evidence>
<proteinExistence type="predicted"/>
<dbReference type="AlphaFoldDB" id="A0A131Z206"/>
<dbReference type="EMBL" id="GEDV01003088">
    <property type="protein sequence ID" value="JAP85469.1"/>
    <property type="molecule type" value="Transcribed_RNA"/>
</dbReference>
<dbReference type="Gene3D" id="4.10.410.10">
    <property type="entry name" value="Pancreatic trypsin inhibitor Kunitz domain"/>
    <property type="match status" value="2"/>
</dbReference>
<keyword evidence="1" id="KW-0732">Signal</keyword>
<feature type="domain" description="BPTI/Kunitz inhibitor" evidence="2">
    <location>
        <begin position="38"/>
        <end position="89"/>
    </location>
</feature>
<organism evidence="3">
    <name type="scientific">Rhipicephalus appendiculatus</name>
    <name type="common">Brown ear tick</name>
    <dbReference type="NCBI Taxonomy" id="34631"/>
    <lineage>
        <taxon>Eukaryota</taxon>
        <taxon>Metazoa</taxon>
        <taxon>Ecdysozoa</taxon>
        <taxon>Arthropoda</taxon>
        <taxon>Chelicerata</taxon>
        <taxon>Arachnida</taxon>
        <taxon>Acari</taxon>
        <taxon>Parasitiformes</taxon>
        <taxon>Ixodida</taxon>
        <taxon>Ixodoidea</taxon>
        <taxon>Ixodidae</taxon>
        <taxon>Rhipicephalinae</taxon>
        <taxon>Rhipicephalus</taxon>
        <taxon>Rhipicephalus</taxon>
    </lineage>
</organism>
<feature type="chain" id="PRO_5007286566" evidence="1">
    <location>
        <begin position="21"/>
        <end position="169"/>
    </location>
</feature>
<dbReference type="SUPFAM" id="SSF57362">
    <property type="entry name" value="BPTI-like"/>
    <property type="match status" value="2"/>
</dbReference>
<sequence length="169" mass="19415">MGMSSYCLLIFILVPTQVLGAGNPTALKLLRRLWRFSCEEPINEPVGDCTATINKYFFNHTAQMCQKFYWNGCLTRGVYETRYACALNCHEGEDPLYCAAKPPCECRGSKSMSWGQRYYEIDVFYYDINERKCKPFKYCGPPLPPESNMFTSLSMCIMECEGFPFSKAE</sequence>
<dbReference type="PROSITE" id="PS50279">
    <property type="entry name" value="BPTI_KUNITZ_2"/>
    <property type="match status" value="2"/>
</dbReference>
<accession>A0A131Z206</accession>
<dbReference type="InterPro" id="IPR002223">
    <property type="entry name" value="Kunitz_BPTI"/>
</dbReference>
<feature type="domain" description="BPTI/Kunitz inhibitor" evidence="2">
    <location>
        <begin position="85"/>
        <end position="160"/>
    </location>
</feature>
<feature type="signal peptide" evidence="1">
    <location>
        <begin position="1"/>
        <end position="20"/>
    </location>
</feature>
<dbReference type="GO" id="GO:0004867">
    <property type="term" value="F:serine-type endopeptidase inhibitor activity"/>
    <property type="evidence" value="ECO:0007669"/>
    <property type="project" value="InterPro"/>
</dbReference>
<reference evidence="3" key="1">
    <citation type="journal article" date="2016" name="Ticks Tick Borne Dis.">
        <title>De novo assembly and annotation of the salivary gland transcriptome of Rhipicephalus appendiculatus male and female ticks during blood feeding.</title>
        <authorList>
            <person name="de Castro M.H."/>
            <person name="de Klerk D."/>
            <person name="Pienaar R."/>
            <person name="Latif A.A."/>
            <person name="Rees D.J."/>
            <person name="Mans B.J."/>
        </authorList>
    </citation>
    <scope>NUCLEOTIDE SEQUENCE</scope>
    <source>
        <tissue evidence="3">Salivary glands</tissue>
    </source>
</reference>